<dbReference type="SUPFAM" id="SSF56176">
    <property type="entry name" value="FAD-binding/transporter-associated domain-like"/>
    <property type="match status" value="1"/>
</dbReference>
<protein>
    <recommendedName>
        <fullName evidence="3">FAD-binding PCMH-type domain-containing protein</fullName>
    </recommendedName>
</protein>
<dbReference type="AlphaFoldDB" id="A0A2P6N1T5"/>
<dbReference type="Gene3D" id="3.40.462.20">
    <property type="match status" value="1"/>
</dbReference>
<reference evidence="1 2" key="1">
    <citation type="journal article" date="2018" name="Genome Biol. Evol.">
        <title>Multiple Roots of Fruiting Body Formation in Amoebozoa.</title>
        <authorList>
            <person name="Hillmann F."/>
            <person name="Forbes G."/>
            <person name="Novohradska S."/>
            <person name="Ferling I."/>
            <person name="Riege K."/>
            <person name="Groth M."/>
            <person name="Westermann M."/>
            <person name="Marz M."/>
            <person name="Spaller T."/>
            <person name="Winckler T."/>
            <person name="Schaap P."/>
            <person name="Glockner G."/>
        </authorList>
    </citation>
    <scope>NUCLEOTIDE SEQUENCE [LARGE SCALE GENOMIC DNA]</scope>
    <source>
        <strain evidence="1 2">Jena</strain>
    </source>
</reference>
<dbReference type="InParanoid" id="A0A2P6N1T5"/>
<evidence type="ECO:0008006" key="3">
    <source>
        <dbReference type="Google" id="ProtNLM"/>
    </source>
</evidence>
<comment type="caution">
    <text evidence="1">The sequence shown here is derived from an EMBL/GenBank/DDBJ whole genome shotgun (WGS) entry which is preliminary data.</text>
</comment>
<dbReference type="EMBL" id="MDYQ01000251">
    <property type="protein sequence ID" value="PRP77903.1"/>
    <property type="molecule type" value="Genomic_DNA"/>
</dbReference>
<dbReference type="GO" id="GO:0050660">
    <property type="term" value="F:flavin adenine dinucleotide binding"/>
    <property type="evidence" value="ECO:0007669"/>
    <property type="project" value="InterPro"/>
</dbReference>
<evidence type="ECO:0000313" key="2">
    <source>
        <dbReference type="Proteomes" id="UP000241769"/>
    </source>
</evidence>
<sequence>MAACVFSSTSILSHNNTRYLSFTTSTMESLSSTIHKMGAAVIDCLPDAITHMRDEAHQKVVRFVDVMTRDKDFGGRVVTRAACEPTTQNTHLPPCDDDLARKLPALRLDHRPLLIVFCTSAHDVSSCVKNIRTVRPQDPPKNDLIDCSAMDDTMMSADDKTTLWMGAGCKLGRLYHFVSQNLGHEFDVSAGTAFSVEAGGLMTGQRRLRNVIEESWTGGGSFGVVTKFRLEIVKAPPRVTLVHLEWDLNDIIHVISAFEEWLPSALDDFTAQLDCWATHLHLQGKFLGNPEEYLKMLSSSPLCPPRSIQMMYLSPAEANLKISCGTDATDFDDLIGEKKSKKKSDFIHRGKSFGPEGAAVVRSRLMQDKGKTAVCQLEAYGGFFSTCEEGELHDPLSYHSYVLTFIVMISM</sequence>
<gene>
    <name evidence="1" type="ORF">PROFUN_08577</name>
</gene>
<dbReference type="OrthoDB" id="17071at2759"/>
<accession>A0A2P6N1T5</accession>
<dbReference type="Proteomes" id="UP000241769">
    <property type="component" value="Unassembled WGS sequence"/>
</dbReference>
<dbReference type="Gene3D" id="3.30.465.10">
    <property type="match status" value="1"/>
</dbReference>
<dbReference type="STRING" id="1890364.A0A2P6N1T5"/>
<proteinExistence type="predicted"/>
<name>A0A2P6N1T5_9EUKA</name>
<dbReference type="InterPro" id="IPR016169">
    <property type="entry name" value="FAD-bd_PCMH_sub2"/>
</dbReference>
<dbReference type="InterPro" id="IPR036318">
    <property type="entry name" value="FAD-bd_PCMH-like_sf"/>
</dbReference>
<keyword evidence="2" id="KW-1185">Reference proteome</keyword>
<organism evidence="1 2">
    <name type="scientific">Planoprotostelium fungivorum</name>
    <dbReference type="NCBI Taxonomy" id="1890364"/>
    <lineage>
        <taxon>Eukaryota</taxon>
        <taxon>Amoebozoa</taxon>
        <taxon>Evosea</taxon>
        <taxon>Variosea</taxon>
        <taxon>Cavosteliida</taxon>
        <taxon>Cavosteliaceae</taxon>
        <taxon>Planoprotostelium</taxon>
    </lineage>
</organism>
<evidence type="ECO:0000313" key="1">
    <source>
        <dbReference type="EMBL" id="PRP77903.1"/>
    </source>
</evidence>